<dbReference type="Pfam" id="PF08212">
    <property type="entry name" value="Lipocalin_2"/>
    <property type="match status" value="1"/>
</dbReference>
<dbReference type="GO" id="GO:0000302">
    <property type="term" value="P:response to reactive oxygen species"/>
    <property type="evidence" value="ECO:0007669"/>
    <property type="project" value="TreeGrafter"/>
</dbReference>
<keyword evidence="6" id="KW-1185">Reference proteome</keyword>
<keyword evidence="2" id="KW-1015">Disulfide bond</keyword>
<sequence length="188" mass="21513">MSPCYVFLLALPLAAAQSMGWGHCPTPAVQANFSMEQFLGKWYEIQRQPSMHDMGRCSEANIVWHDDSDSTMQVTMAQIVDDEVKTMQGLLYEGTEEPAKMEFSYQTNSETLNTILPRCQWWVLQTDYSSMSVAYSCKEYMGMFHTEYTWIISRRRSLPSWQLSQAREVLRKAGTNAGIMSDQTDCGE</sequence>
<dbReference type="OrthoDB" id="8386191at2759"/>
<gene>
    <name evidence="5" type="ORF">NHX12_021549</name>
</gene>
<protein>
    <recommendedName>
        <fullName evidence="4">Lipocalin/cytosolic fatty-acid binding domain-containing protein</fullName>
    </recommendedName>
</protein>
<evidence type="ECO:0000313" key="6">
    <source>
        <dbReference type="Proteomes" id="UP001148018"/>
    </source>
</evidence>
<dbReference type="InterPro" id="IPR003057">
    <property type="entry name" value="Invtbrt_color"/>
</dbReference>
<evidence type="ECO:0000256" key="1">
    <source>
        <dbReference type="ARBA" id="ARBA00006889"/>
    </source>
</evidence>
<dbReference type="PANTHER" id="PTHR10612">
    <property type="entry name" value="APOLIPOPROTEIN D"/>
    <property type="match status" value="1"/>
</dbReference>
<dbReference type="InterPro" id="IPR022272">
    <property type="entry name" value="Lipocalin_CS"/>
</dbReference>
<dbReference type="PRINTS" id="PR01273">
    <property type="entry name" value="INVTBRTCOLOR"/>
</dbReference>
<feature type="chain" id="PRO_5040556931" description="Lipocalin/cytosolic fatty-acid binding domain-containing protein" evidence="3">
    <location>
        <begin position="17"/>
        <end position="188"/>
    </location>
</feature>
<dbReference type="InterPro" id="IPR000566">
    <property type="entry name" value="Lipocln_cytosolic_FA-bd_dom"/>
</dbReference>
<dbReference type="SUPFAM" id="SSF50814">
    <property type="entry name" value="Lipocalins"/>
    <property type="match status" value="1"/>
</dbReference>
<evidence type="ECO:0000313" key="5">
    <source>
        <dbReference type="EMBL" id="KAJ3611534.1"/>
    </source>
</evidence>
<comment type="caution">
    <text evidence="5">The sequence shown here is derived from an EMBL/GenBank/DDBJ whole genome shotgun (WGS) entry which is preliminary data.</text>
</comment>
<dbReference type="PANTHER" id="PTHR10612:SF15">
    <property type="entry name" value="APOLIPOPROTEIN D"/>
    <property type="match status" value="1"/>
</dbReference>
<dbReference type="EMBL" id="JANIIK010000037">
    <property type="protein sequence ID" value="KAJ3611534.1"/>
    <property type="molecule type" value="Genomic_DNA"/>
</dbReference>
<accession>A0A9Q0EQC2</accession>
<dbReference type="Gene3D" id="2.40.128.20">
    <property type="match status" value="1"/>
</dbReference>
<evidence type="ECO:0000259" key="4">
    <source>
        <dbReference type="Pfam" id="PF08212"/>
    </source>
</evidence>
<dbReference type="PIRSF" id="PIRSF036893">
    <property type="entry name" value="Lipocalin_ApoD"/>
    <property type="match status" value="1"/>
</dbReference>
<dbReference type="InterPro" id="IPR012674">
    <property type="entry name" value="Calycin"/>
</dbReference>
<comment type="similarity">
    <text evidence="1 3">Belongs to the calycin superfamily. Lipocalin family.</text>
</comment>
<evidence type="ECO:0000256" key="2">
    <source>
        <dbReference type="ARBA" id="ARBA00023157"/>
    </source>
</evidence>
<keyword evidence="3" id="KW-0732">Signal</keyword>
<dbReference type="InterPro" id="IPR022271">
    <property type="entry name" value="Lipocalin_ApoD"/>
</dbReference>
<dbReference type="GO" id="GO:0005737">
    <property type="term" value="C:cytoplasm"/>
    <property type="evidence" value="ECO:0007669"/>
    <property type="project" value="TreeGrafter"/>
</dbReference>
<dbReference type="Proteomes" id="UP001148018">
    <property type="component" value="Unassembled WGS sequence"/>
</dbReference>
<reference evidence="5" key="1">
    <citation type="submission" date="2022-07" db="EMBL/GenBank/DDBJ databases">
        <title>Chromosome-level genome of Muraenolepis orangiensis.</title>
        <authorList>
            <person name="Kim J."/>
        </authorList>
    </citation>
    <scope>NUCLEOTIDE SEQUENCE</scope>
    <source>
        <strain evidence="5">KU_S4_2022</strain>
        <tissue evidence="5">Muscle</tissue>
    </source>
</reference>
<dbReference type="GO" id="GO:0031409">
    <property type="term" value="F:pigment binding"/>
    <property type="evidence" value="ECO:0007669"/>
    <property type="project" value="InterPro"/>
</dbReference>
<organism evidence="5 6">
    <name type="scientific">Muraenolepis orangiensis</name>
    <name type="common">Patagonian moray cod</name>
    <dbReference type="NCBI Taxonomy" id="630683"/>
    <lineage>
        <taxon>Eukaryota</taxon>
        <taxon>Metazoa</taxon>
        <taxon>Chordata</taxon>
        <taxon>Craniata</taxon>
        <taxon>Vertebrata</taxon>
        <taxon>Euteleostomi</taxon>
        <taxon>Actinopterygii</taxon>
        <taxon>Neopterygii</taxon>
        <taxon>Teleostei</taxon>
        <taxon>Neoteleostei</taxon>
        <taxon>Acanthomorphata</taxon>
        <taxon>Zeiogadaria</taxon>
        <taxon>Gadariae</taxon>
        <taxon>Gadiformes</taxon>
        <taxon>Muraenolepidoidei</taxon>
        <taxon>Muraenolepididae</taxon>
        <taxon>Muraenolepis</taxon>
    </lineage>
</organism>
<evidence type="ECO:0000256" key="3">
    <source>
        <dbReference type="PIRNR" id="PIRNR036893"/>
    </source>
</evidence>
<feature type="domain" description="Lipocalin/cytosolic fatty-acid binding" evidence="4">
    <location>
        <begin position="35"/>
        <end position="174"/>
    </location>
</feature>
<dbReference type="AlphaFoldDB" id="A0A9Q0EQC2"/>
<name>A0A9Q0EQC2_9TELE</name>
<dbReference type="PROSITE" id="PS00213">
    <property type="entry name" value="LIPOCALIN"/>
    <property type="match status" value="1"/>
</dbReference>
<proteinExistence type="inferred from homology"/>
<dbReference type="GO" id="GO:0006629">
    <property type="term" value="P:lipid metabolic process"/>
    <property type="evidence" value="ECO:0007669"/>
    <property type="project" value="TreeGrafter"/>
</dbReference>
<feature type="signal peptide" evidence="3">
    <location>
        <begin position="1"/>
        <end position="16"/>
    </location>
</feature>